<name>A0A1H1N7J1_9FLAO</name>
<dbReference type="EMBL" id="LT629745">
    <property type="protein sequence ID" value="SDR95081.1"/>
    <property type="molecule type" value="Genomic_DNA"/>
</dbReference>
<evidence type="ECO:0000313" key="3">
    <source>
        <dbReference type="Proteomes" id="UP000198858"/>
    </source>
</evidence>
<dbReference type="AlphaFoldDB" id="A0A1H1N7J1"/>
<feature type="transmembrane region" description="Helical" evidence="1">
    <location>
        <begin position="6"/>
        <end position="28"/>
    </location>
</feature>
<sequence length="51" mass="5627">MIMELLQEILVLITFLISTGYLITKFVWKPAFLSGKKKDTVCGVSGCGCDD</sequence>
<organism evidence="2 3">
    <name type="scientific">Christiangramia echinicola</name>
    <dbReference type="NCBI Taxonomy" id="279359"/>
    <lineage>
        <taxon>Bacteria</taxon>
        <taxon>Pseudomonadati</taxon>
        <taxon>Bacteroidota</taxon>
        <taxon>Flavobacteriia</taxon>
        <taxon>Flavobacteriales</taxon>
        <taxon>Flavobacteriaceae</taxon>
        <taxon>Christiangramia</taxon>
    </lineage>
</organism>
<protein>
    <recommendedName>
        <fullName evidence="4">Virus attachment protein p12 family protein</fullName>
    </recommendedName>
</protein>
<evidence type="ECO:0000313" key="2">
    <source>
        <dbReference type="EMBL" id="SDR95081.1"/>
    </source>
</evidence>
<proteinExistence type="predicted"/>
<evidence type="ECO:0000256" key="1">
    <source>
        <dbReference type="SAM" id="Phobius"/>
    </source>
</evidence>
<reference evidence="2 3" key="1">
    <citation type="submission" date="2016-10" db="EMBL/GenBank/DDBJ databases">
        <authorList>
            <person name="Varghese N."/>
            <person name="Submissions S."/>
        </authorList>
    </citation>
    <scope>NUCLEOTIDE SEQUENCE [LARGE SCALE GENOMIC DNA]</scope>
    <source>
        <strain evidence="2 3">Mar_2010_102</strain>
    </source>
</reference>
<evidence type="ECO:0008006" key="4">
    <source>
        <dbReference type="Google" id="ProtNLM"/>
    </source>
</evidence>
<keyword evidence="1" id="KW-0472">Membrane</keyword>
<dbReference type="STRING" id="1250231.SAMN04488552_1616"/>
<accession>A0A1H1N7J1</accession>
<dbReference type="Proteomes" id="UP000198858">
    <property type="component" value="Chromosome I"/>
</dbReference>
<gene>
    <name evidence="2" type="ORF">SAMN04488552_1616</name>
</gene>
<keyword evidence="1" id="KW-1133">Transmembrane helix</keyword>
<keyword evidence="3" id="KW-1185">Reference proteome</keyword>
<keyword evidence="1" id="KW-0812">Transmembrane</keyword>